<evidence type="ECO:0000313" key="2">
    <source>
        <dbReference type="Proteomes" id="UP000824890"/>
    </source>
</evidence>
<keyword evidence="2" id="KW-1185">Reference proteome</keyword>
<sequence length="72" mass="8528">DKKGRKVRLFSVADISQREIWSRLEFQRERRWKCKRLNPYPLSLDVPGSPHTYWGRFLGIPETSPSPDEPDT</sequence>
<proteinExistence type="predicted"/>
<comment type="caution">
    <text evidence="1">The sequence shown here is derived from an EMBL/GenBank/DDBJ whole genome shotgun (WGS) entry which is preliminary data.</text>
</comment>
<accession>A0ABQ8DFV5</accession>
<dbReference type="Proteomes" id="UP000824890">
    <property type="component" value="Unassembled WGS sequence"/>
</dbReference>
<organism evidence="1 2">
    <name type="scientific">Brassica napus</name>
    <name type="common">Rape</name>
    <dbReference type="NCBI Taxonomy" id="3708"/>
    <lineage>
        <taxon>Eukaryota</taxon>
        <taxon>Viridiplantae</taxon>
        <taxon>Streptophyta</taxon>
        <taxon>Embryophyta</taxon>
        <taxon>Tracheophyta</taxon>
        <taxon>Spermatophyta</taxon>
        <taxon>Magnoliopsida</taxon>
        <taxon>eudicotyledons</taxon>
        <taxon>Gunneridae</taxon>
        <taxon>Pentapetalae</taxon>
        <taxon>rosids</taxon>
        <taxon>malvids</taxon>
        <taxon>Brassicales</taxon>
        <taxon>Brassicaceae</taxon>
        <taxon>Brassiceae</taxon>
        <taxon>Brassica</taxon>
    </lineage>
</organism>
<name>A0ABQ8DFV5_BRANA</name>
<evidence type="ECO:0000313" key="1">
    <source>
        <dbReference type="EMBL" id="KAH0927321.1"/>
    </source>
</evidence>
<protein>
    <submittedName>
        <fullName evidence="1">Uncharacterized protein</fullName>
    </submittedName>
</protein>
<gene>
    <name evidence="1" type="ORF">HID58_019577</name>
</gene>
<reference evidence="1 2" key="1">
    <citation type="submission" date="2021-05" db="EMBL/GenBank/DDBJ databases">
        <title>Genome Assembly of Synthetic Allotetraploid Brassica napus Reveals Homoeologous Exchanges between Subgenomes.</title>
        <authorList>
            <person name="Davis J.T."/>
        </authorList>
    </citation>
    <scope>NUCLEOTIDE SEQUENCE [LARGE SCALE GENOMIC DNA]</scope>
    <source>
        <strain evidence="2">cv. Da-Ae</strain>
        <tissue evidence="1">Seedling</tissue>
    </source>
</reference>
<feature type="non-terminal residue" evidence="1">
    <location>
        <position position="1"/>
    </location>
</feature>
<dbReference type="EMBL" id="JAGKQM010000005">
    <property type="protein sequence ID" value="KAH0927321.1"/>
    <property type="molecule type" value="Genomic_DNA"/>
</dbReference>